<sequence>MEYLLRGILIGLLFGLPFGAVGALTVQRTWSSGVKAGLLTGFGSSVADCAYACIGAFGLTLISDFLLRFQGIITALGGVLILAMGLKTMLCPQKELPQEEPLEGGKLFLTSFAIGITNPAAILTFLFAFSYFGISEIAGWINGILLVAGVFLGTYFWWGALSTFTQFVKRRAAKFQLHTMNRIFGGILCAFGISVFIKLFL</sequence>
<feature type="transmembrane region" description="Helical" evidence="6">
    <location>
        <begin position="65"/>
        <end position="86"/>
    </location>
</feature>
<organism evidence="7 8">
    <name type="scientific">Anaeromassilibacillus senegalensis</name>
    <dbReference type="NCBI Taxonomy" id="1673717"/>
    <lineage>
        <taxon>Bacteria</taxon>
        <taxon>Bacillati</taxon>
        <taxon>Bacillota</taxon>
        <taxon>Clostridia</taxon>
        <taxon>Eubacteriales</taxon>
        <taxon>Acutalibacteraceae</taxon>
        <taxon>Anaeromassilibacillus</taxon>
    </lineage>
</organism>
<evidence type="ECO:0000256" key="4">
    <source>
        <dbReference type="ARBA" id="ARBA00022989"/>
    </source>
</evidence>
<evidence type="ECO:0000256" key="5">
    <source>
        <dbReference type="ARBA" id="ARBA00023136"/>
    </source>
</evidence>
<feature type="transmembrane region" description="Helical" evidence="6">
    <location>
        <begin position="107"/>
        <end position="131"/>
    </location>
</feature>
<reference evidence="7 8" key="1">
    <citation type="submission" date="2022-01" db="EMBL/GenBank/DDBJ databases">
        <title>Collection of gut derived symbiotic bacterial strains cultured from healthy donors.</title>
        <authorList>
            <person name="Lin H."/>
            <person name="Kohout C."/>
            <person name="Waligurski E."/>
            <person name="Pamer E.G."/>
        </authorList>
    </citation>
    <scope>NUCLEOTIDE SEQUENCE [LARGE SCALE GENOMIC DNA]</scope>
    <source>
        <strain evidence="7 8">DFI.7.58</strain>
    </source>
</reference>
<proteinExistence type="predicted"/>
<evidence type="ECO:0000256" key="6">
    <source>
        <dbReference type="SAM" id="Phobius"/>
    </source>
</evidence>
<accession>A0ABS9MH55</accession>
<feature type="transmembrane region" description="Helical" evidence="6">
    <location>
        <begin position="38"/>
        <end position="59"/>
    </location>
</feature>
<evidence type="ECO:0000256" key="2">
    <source>
        <dbReference type="ARBA" id="ARBA00022475"/>
    </source>
</evidence>
<feature type="transmembrane region" description="Helical" evidence="6">
    <location>
        <begin position="179"/>
        <end position="200"/>
    </location>
</feature>
<protein>
    <submittedName>
        <fullName evidence="7">LysE family transporter</fullName>
    </submittedName>
</protein>
<keyword evidence="3 6" id="KW-0812">Transmembrane</keyword>
<comment type="subcellular location">
    <subcellularLocation>
        <location evidence="1">Cell membrane</location>
        <topology evidence="1">Multi-pass membrane protein</topology>
    </subcellularLocation>
</comment>
<dbReference type="Proteomes" id="UP001298681">
    <property type="component" value="Unassembled WGS sequence"/>
</dbReference>
<keyword evidence="2" id="KW-1003">Cell membrane</keyword>
<evidence type="ECO:0000256" key="1">
    <source>
        <dbReference type="ARBA" id="ARBA00004651"/>
    </source>
</evidence>
<dbReference type="RefSeq" id="WP_087233121.1">
    <property type="nucleotide sequence ID" value="NZ_JAKNHQ010000004.1"/>
</dbReference>
<dbReference type="EMBL" id="JAKNHQ010000004">
    <property type="protein sequence ID" value="MCG4610153.1"/>
    <property type="molecule type" value="Genomic_DNA"/>
</dbReference>
<feature type="transmembrane region" description="Helical" evidence="6">
    <location>
        <begin position="6"/>
        <end position="26"/>
    </location>
</feature>
<keyword evidence="4 6" id="KW-1133">Transmembrane helix</keyword>
<dbReference type="PANTHER" id="PTHR30086:SF20">
    <property type="entry name" value="ARGININE EXPORTER PROTEIN ARGO-RELATED"/>
    <property type="match status" value="1"/>
</dbReference>
<dbReference type="Pfam" id="PF01810">
    <property type="entry name" value="LysE"/>
    <property type="match status" value="1"/>
</dbReference>
<keyword evidence="8" id="KW-1185">Reference proteome</keyword>
<evidence type="ECO:0000313" key="8">
    <source>
        <dbReference type="Proteomes" id="UP001298681"/>
    </source>
</evidence>
<dbReference type="InterPro" id="IPR001123">
    <property type="entry name" value="LeuE-type"/>
</dbReference>
<comment type="caution">
    <text evidence="7">The sequence shown here is derived from an EMBL/GenBank/DDBJ whole genome shotgun (WGS) entry which is preliminary data.</text>
</comment>
<name>A0ABS9MH55_9FIRM</name>
<evidence type="ECO:0000256" key="3">
    <source>
        <dbReference type="ARBA" id="ARBA00022692"/>
    </source>
</evidence>
<dbReference type="PANTHER" id="PTHR30086">
    <property type="entry name" value="ARGININE EXPORTER PROTEIN ARGO"/>
    <property type="match status" value="1"/>
</dbReference>
<feature type="transmembrane region" description="Helical" evidence="6">
    <location>
        <begin position="137"/>
        <end position="158"/>
    </location>
</feature>
<gene>
    <name evidence="7" type="ORF">L0P57_04275</name>
</gene>
<keyword evidence="5 6" id="KW-0472">Membrane</keyword>
<evidence type="ECO:0000313" key="7">
    <source>
        <dbReference type="EMBL" id="MCG4610153.1"/>
    </source>
</evidence>